<accession>A0A4Y2QW99</accession>
<organism evidence="1 2">
    <name type="scientific">Araneus ventricosus</name>
    <name type="common">Orbweaver spider</name>
    <name type="synonym">Epeira ventricosa</name>
    <dbReference type="NCBI Taxonomy" id="182803"/>
    <lineage>
        <taxon>Eukaryota</taxon>
        <taxon>Metazoa</taxon>
        <taxon>Ecdysozoa</taxon>
        <taxon>Arthropoda</taxon>
        <taxon>Chelicerata</taxon>
        <taxon>Arachnida</taxon>
        <taxon>Araneae</taxon>
        <taxon>Araneomorphae</taxon>
        <taxon>Entelegynae</taxon>
        <taxon>Araneoidea</taxon>
        <taxon>Araneidae</taxon>
        <taxon>Araneus</taxon>
    </lineage>
</organism>
<keyword evidence="2" id="KW-1185">Reference proteome</keyword>
<proteinExistence type="predicted"/>
<dbReference type="AlphaFoldDB" id="A0A4Y2QW99"/>
<reference evidence="1 2" key="1">
    <citation type="journal article" date="2019" name="Sci. Rep.">
        <title>Orb-weaving spider Araneus ventricosus genome elucidates the spidroin gene catalogue.</title>
        <authorList>
            <person name="Kono N."/>
            <person name="Nakamura H."/>
            <person name="Ohtoshi R."/>
            <person name="Moran D.A.P."/>
            <person name="Shinohara A."/>
            <person name="Yoshida Y."/>
            <person name="Fujiwara M."/>
            <person name="Mori M."/>
            <person name="Tomita M."/>
            <person name="Arakawa K."/>
        </authorList>
    </citation>
    <scope>NUCLEOTIDE SEQUENCE [LARGE SCALE GENOMIC DNA]</scope>
</reference>
<gene>
    <name evidence="1" type="ORF">AVEN_7593_1</name>
</gene>
<sequence>MRDQCLRVEETSTRRGETGSFNVFSVVVLRDALKNYAFEFGDVCISCNTPNGYCIGDERSEDGFVDEELIVRCHFRVLVEHRIETGFGCSVVVFNVLNMRSEGKSLVKDDSKELSLILPLDDLIVESGCRGFVSFSGEEYALAFSTSTLIFHLISHSSSWFKCRWMSLRIVVEFLAVLRMAVSSAKR</sequence>
<dbReference type="Proteomes" id="UP000499080">
    <property type="component" value="Unassembled WGS sequence"/>
</dbReference>
<comment type="caution">
    <text evidence="1">The sequence shown here is derived from an EMBL/GenBank/DDBJ whole genome shotgun (WGS) entry which is preliminary data.</text>
</comment>
<protein>
    <submittedName>
        <fullName evidence="1">Uncharacterized protein</fullName>
    </submittedName>
</protein>
<name>A0A4Y2QW99_ARAVE</name>
<evidence type="ECO:0000313" key="1">
    <source>
        <dbReference type="EMBL" id="GBN67415.1"/>
    </source>
</evidence>
<dbReference type="EMBL" id="BGPR01014957">
    <property type="protein sequence ID" value="GBN67415.1"/>
    <property type="molecule type" value="Genomic_DNA"/>
</dbReference>
<evidence type="ECO:0000313" key="2">
    <source>
        <dbReference type="Proteomes" id="UP000499080"/>
    </source>
</evidence>